<name>A0AA88X9W5_9ASTE</name>
<dbReference type="SUPFAM" id="SSF48484">
    <property type="entry name" value="Lipoxigenase"/>
    <property type="match status" value="1"/>
</dbReference>
<dbReference type="Gene3D" id="1.20.245.10">
    <property type="entry name" value="Lipoxygenase-1, Domain 5"/>
    <property type="match status" value="1"/>
</dbReference>
<keyword evidence="4" id="KW-0275">Fatty acid biosynthesis</keyword>
<evidence type="ECO:0000256" key="4">
    <source>
        <dbReference type="RuleBase" id="RU003975"/>
    </source>
</evidence>
<dbReference type="AlphaFoldDB" id="A0AA88X9W5"/>
<gene>
    <name evidence="7" type="ORF">RJ639_001891</name>
</gene>
<protein>
    <recommendedName>
        <fullName evidence="4">Lipoxygenase</fullName>
        <ecNumber evidence="4">1.13.11.-</ecNumber>
    </recommendedName>
</protein>
<keyword evidence="8" id="KW-1185">Reference proteome</keyword>
<feature type="region of interest" description="Disordered" evidence="5">
    <location>
        <begin position="1"/>
        <end position="20"/>
    </location>
</feature>
<dbReference type="GO" id="GO:0034440">
    <property type="term" value="P:lipid oxidation"/>
    <property type="evidence" value="ECO:0007669"/>
    <property type="project" value="InterPro"/>
</dbReference>
<feature type="domain" description="Lipoxygenase" evidence="6">
    <location>
        <begin position="14"/>
        <end position="144"/>
    </location>
</feature>
<dbReference type="GO" id="GO:0046872">
    <property type="term" value="F:metal ion binding"/>
    <property type="evidence" value="ECO:0007669"/>
    <property type="project" value="UniProtKB-UniRule"/>
</dbReference>
<evidence type="ECO:0000313" key="7">
    <source>
        <dbReference type="EMBL" id="KAK3042296.1"/>
    </source>
</evidence>
<comment type="caution">
    <text evidence="7">The sequence shown here is derived from an EMBL/GenBank/DDBJ whole genome shotgun (WGS) entry which is preliminary data.</text>
</comment>
<accession>A0AA88X9W5</accession>
<dbReference type="GO" id="GO:0031408">
    <property type="term" value="P:oxylipin biosynthetic process"/>
    <property type="evidence" value="ECO:0007669"/>
    <property type="project" value="UniProtKB-UniRule"/>
</dbReference>
<dbReference type="PROSITE" id="PS51393">
    <property type="entry name" value="LIPOXYGENASE_3"/>
    <property type="match status" value="2"/>
</dbReference>
<keyword evidence="4" id="KW-0443">Lipid metabolism</keyword>
<dbReference type="InterPro" id="IPR020834">
    <property type="entry name" value="LipOase_CS"/>
</dbReference>
<comment type="pathway">
    <text evidence="4">Lipid metabolism; oxylipin biosynthesis.</text>
</comment>
<dbReference type="EC" id="1.13.11.-" evidence="4"/>
<comment type="similarity">
    <text evidence="4">Belongs to the lipoxygenase family.</text>
</comment>
<comment type="function">
    <text evidence="4">Plant lipoxygenase may be involved in a number of diverse aspects of plant physiology including growth and development, pest resistance, and senescence or responses to wounding.</text>
</comment>
<evidence type="ECO:0000313" key="8">
    <source>
        <dbReference type="Proteomes" id="UP001188597"/>
    </source>
</evidence>
<evidence type="ECO:0000256" key="5">
    <source>
        <dbReference type="SAM" id="MobiDB-lite"/>
    </source>
</evidence>
<dbReference type="PANTHER" id="PTHR11771">
    <property type="entry name" value="LIPOXYGENASE"/>
    <property type="match status" value="1"/>
</dbReference>
<dbReference type="GO" id="GO:0016702">
    <property type="term" value="F:oxidoreductase activity, acting on single donors with incorporation of molecular oxygen, incorporation of two atoms of oxygen"/>
    <property type="evidence" value="ECO:0007669"/>
    <property type="project" value="InterPro"/>
</dbReference>
<keyword evidence="4" id="KW-0444">Lipid biosynthesis</keyword>
<reference evidence="7" key="1">
    <citation type="submission" date="2022-12" db="EMBL/GenBank/DDBJ databases">
        <title>Draft genome assemblies for two species of Escallonia (Escalloniales).</title>
        <authorList>
            <person name="Chanderbali A."/>
            <person name="Dervinis C."/>
            <person name="Anghel I."/>
            <person name="Soltis D."/>
            <person name="Soltis P."/>
            <person name="Zapata F."/>
        </authorList>
    </citation>
    <scope>NUCLEOTIDE SEQUENCE</scope>
    <source>
        <strain evidence="7">UCBG64.0493</strain>
        <tissue evidence="7">Leaf</tissue>
    </source>
</reference>
<feature type="domain" description="Lipoxygenase" evidence="6">
    <location>
        <begin position="186"/>
        <end position="257"/>
    </location>
</feature>
<dbReference type="InterPro" id="IPR001246">
    <property type="entry name" value="LipOase_plant"/>
</dbReference>
<dbReference type="PRINTS" id="PR00468">
    <property type="entry name" value="PLTLPOXGNASE"/>
</dbReference>
<dbReference type="EMBL" id="JAVXUP010000022">
    <property type="protein sequence ID" value="KAK3042296.1"/>
    <property type="molecule type" value="Genomic_DNA"/>
</dbReference>
<dbReference type="Pfam" id="PF00305">
    <property type="entry name" value="Lipoxygenase"/>
    <property type="match status" value="3"/>
</dbReference>
<proteinExistence type="inferred from homology"/>
<evidence type="ECO:0000256" key="3">
    <source>
        <dbReference type="ARBA" id="ARBA00023002"/>
    </source>
</evidence>
<evidence type="ECO:0000256" key="1">
    <source>
        <dbReference type="ARBA" id="ARBA00022723"/>
    </source>
</evidence>
<keyword evidence="3" id="KW-0560">Oxidoreductase</keyword>
<dbReference type="Gene3D" id="4.10.375.10">
    <property type="entry name" value="Lipoxygenase-1, Domain 2"/>
    <property type="match status" value="1"/>
</dbReference>
<sequence length="257" mass="29633">MAKPRAAQNPHVASYLPFQTPGGVKKLREKELTVLRGDGQGERKTPERIYDYDVYNDLGDPDSSSELARPILGGKDYPYPRRCRTGRPKSKKGDKFSWFRDEEFSRQTLASLNPYSIELVTALEQKKLFMLDYHDLQALEQNKLFMLDYHDLLLPYVNKVREIKGTILYGIEDIVLPNPDCCKIRLRTHCATEPYIIATNRQLSTMHPIYRLLHPHWRYTMEINALAREALINANGIIESSFTPGKYCMELSSAAYD</sequence>
<evidence type="ECO:0000259" key="6">
    <source>
        <dbReference type="PROSITE" id="PS51393"/>
    </source>
</evidence>
<dbReference type="InterPro" id="IPR036226">
    <property type="entry name" value="LipOase_C_sf"/>
</dbReference>
<organism evidence="7 8">
    <name type="scientific">Escallonia herrerae</name>
    <dbReference type="NCBI Taxonomy" id="1293975"/>
    <lineage>
        <taxon>Eukaryota</taxon>
        <taxon>Viridiplantae</taxon>
        <taxon>Streptophyta</taxon>
        <taxon>Embryophyta</taxon>
        <taxon>Tracheophyta</taxon>
        <taxon>Spermatophyta</taxon>
        <taxon>Magnoliopsida</taxon>
        <taxon>eudicotyledons</taxon>
        <taxon>Gunneridae</taxon>
        <taxon>Pentapetalae</taxon>
        <taxon>asterids</taxon>
        <taxon>campanulids</taxon>
        <taxon>Escalloniales</taxon>
        <taxon>Escalloniaceae</taxon>
        <taxon>Escallonia</taxon>
    </lineage>
</organism>
<keyword evidence="1" id="KW-0479">Metal-binding</keyword>
<dbReference type="Gene3D" id="3.10.450.60">
    <property type="match status" value="1"/>
</dbReference>
<dbReference type="InterPro" id="IPR000907">
    <property type="entry name" value="LipOase"/>
</dbReference>
<keyword evidence="4" id="KW-0276">Fatty acid metabolism</keyword>
<keyword evidence="2" id="KW-0223">Dioxygenase</keyword>
<dbReference type="InterPro" id="IPR013819">
    <property type="entry name" value="LipOase_C"/>
</dbReference>
<evidence type="ECO:0000256" key="2">
    <source>
        <dbReference type="ARBA" id="ARBA00022964"/>
    </source>
</evidence>
<dbReference type="Proteomes" id="UP001188597">
    <property type="component" value="Unassembled WGS sequence"/>
</dbReference>
<dbReference type="PROSITE" id="PS00081">
    <property type="entry name" value="LIPOXYGENASE_2"/>
    <property type="match status" value="1"/>
</dbReference>
<dbReference type="GO" id="GO:0006633">
    <property type="term" value="P:fatty acid biosynthetic process"/>
    <property type="evidence" value="ECO:0007669"/>
    <property type="project" value="UniProtKB-KW"/>
</dbReference>
<keyword evidence="4" id="KW-0925">Oxylipin biosynthesis</keyword>
<dbReference type="PRINTS" id="PR00087">
    <property type="entry name" value="LIPOXYGENASE"/>
</dbReference>